<dbReference type="SMART" id="SM00233">
    <property type="entry name" value="PH"/>
    <property type="match status" value="1"/>
</dbReference>
<feature type="region of interest" description="Disordered" evidence="1">
    <location>
        <begin position="375"/>
        <end position="394"/>
    </location>
</feature>
<sequence length="691" mass="79898">MKMDDDLVNLLEDLIKFLECLCEINLPNDIENKKNELLQRTKKNFDLQNQCSVSTYLNMSAGKGKGLMLISDNTDNNDENITEYIDPENKSNTPTSQGYYECFPVIKNSTETLINEQIDTDDILVKLYSSFSTELTKSKCYKCGPLLQKEERKFIGFNFEHLRSCWLGLVGTHLLVYSSKVEKQPSEIYSIRGYLSRAAPNATPRDPERGKSAFEVFSPGNKTLVFIARSPKDMKQWVEAICQLSCIQNEQTDNIIESNISDNTISDEQYQDIDNTNENIIINEKKMIHNQDNDEINKINKFDDTIIIPTRVPRRLPSIPHEKSLSYEHLDDAYDDDCIYHKIDDLRQPVISTYKNLNKTQELSLKILSKNKKLIKNNDNNNNDNSNNKIEIKNKQKNEKLIDISQKKKSIFSRIKKDLDISPKKQQIDKKNKKDNKNKIKDNENLFDNKIINKEFELSNYDDVSDIKITNNYEKKNDGDDDAADDDDVKEKEQQNNYTCPPAPRPISINKLNHKPDDVYDDIGELRNSERVESSLFIKEEILISNDDEEHYKVPRIHETIDPGQLIIKNDEELYDDIAILTEFRARKRYSECSSLSSLSITTDNKNVVKVWNRFSSGNKNIKASSDNNLAESKTNINKNNNVIESDEDDDDDDDDNETFKLNKFQKLINKMEYSLSKSKPLTIINKSDNI</sequence>
<evidence type="ECO:0000313" key="4">
    <source>
        <dbReference type="Proteomes" id="UP000639338"/>
    </source>
</evidence>
<dbReference type="EMBL" id="JACMRX010000005">
    <property type="protein sequence ID" value="KAF7988666.1"/>
    <property type="molecule type" value="Genomic_DNA"/>
</dbReference>
<protein>
    <recommendedName>
        <fullName evidence="2">PH domain-containing protein</fullName>
    </recommendedName>
</protein>
<dbReference type="OrthoDB" id="243840at2759"/>
<dbReference type="InterPro" id="IPR011993">
    <property type="entry name" value="PH-like_dom_sf"/>
</dbReference>
<dbReference type="Gene3D" id="2.30.29.30">
    <property type="entry name" value="Pleckstrin-homology domain (PH domain)/Phosphotyrosine-binding domain (PTB)"/>
    <property type="match status" value="1"/>
</dbReference>
<dbReference type="Proteomes" id="UP000639338">
    <property type="component" value="Unassembled WGS sequence"/>
</dbReference>
<feature type="domain" description="PH" evidence="2">
    <location>
        <begin position="139"/>
        <end position="246"/>
    </location>
</feature>
<evidence type="ECO:0000256" key="1">
    <source>
        <dbReference type="SAM" id="MobiDB-lite"/>
    </source>
</evidence>
<reference evidence="3 4" key="1">
    <citation type="submission" date="2020-08" db="EMBL/GenBank/DDBJ databases">
        <title>Aphidius gifuensis genome sequencing and assembly.</title>
        <authorList>
            <person name="Du Z."/>
        </authorList>
    </citation>
    <scope>NUCLEOTIDE SEQUENCE [LARGE SCALE GENOMIC DNA]</scope>
    <source>
        <strain evidence="3">YNYX2018</strain>
        <tissue evidence="3">Adults</tissue>
    </source>
</reference>
<evidence type="ECO:0000313" key="3">
    <source>
        <dbReference type="EMBL" id="KAF7988666.1"/>
    </source>
</evidence>
<keyword evidence="4" id="KW-1185">Reference proteome</keyword>
<feature type="compositionally biased region" description="Acidic residues" evidence="1">
    <location>
        <begin position="479"/>
        <end position="488"/>
    </location>
</feature>
<gene>
    <name evidence="3" type="ORF">HCN44_001239</name>
</gene>
<comment type="caution">
    <text evidence="3">The sequence shown here is derived from an EMBL/GenBank/DDBJ whole genome shotgun (WGS) entry which is preliminary data.</text>
</comment>
<feature type="compositionally biased region" description="Low complexity" evidence="1">
    <location>
        <begin position="377"/>
        <end position="389"/>
    </location>
</feature>
<accession>A0A834XPT1</accession>
<organism evidence="3 4">
    <name type="scientific">Aphidius gifuensis</name>
    <name type="common">Parasitoid wasp</name>
    <dbReference type="NCBI Taxonomy" id="684658"/>
    <lineage>
        <taxon>Eukaryota</taxon>
        <taxon>Metazoa</taxon>
        <taxon>Ecdysozoa</taxon>
        <taxon>Arthropoda</taxon>
        <taxon>Hexapoda</taxon>
        <taxon>Insecta</taxon>
        <taxon>Pterygota</taxon>
        <taxon>Neoptera</taxon>
        <taxon>Endopterygota</taxon>
        <taxon>Hymenoptera</taxon>
        <taxon>Apocrita</taxon>
        <taxon>Ichneumonoidea</taxon>
        <taxon>Braconidae</taxon>
        <taxon>Aphidiinae</taxon>
        <taxon>Aphidius</taxon>
    </lineage>
</organism>
<name>A0A834XPT1_APHGI</name>
<dbReference type="Pfam" id="PF00169">
    <property type="entry name" value="PH"/>
    <property type="match status" value="1"/>
</dbReference>
<dbReference type="PROSITE" id="PS50003">
    <property type="entry name" value="PH_DOMAIN"/>
    <property type="match status" value="1"/>
</dbReference>
<proteinExistence type="predicted"/>
<evidence type="ECO:0000259" key="2">
    <source>
        <dbReference type="PROSITE" id="PS50003"/>
    </source>
</evidence>
<feature type="region of interest" description="Disordered" evidence="1">
    <location>
        <begin position="474"/>
        <end position="511"/>
    </location>
</feature>
<dbReference type="AlphaFoldDB" id="A0A834XPT1"/>
<dbReference type="InterPro" id="IPR001849">
    <property type="entry name" value="PH_domain"/>
</dbReference>
<dbReference type="SUPFAM" id="SSF50729">
    <property type="entry name" value="PH domain-like"/>
    <property type="match status" value="1"/>
</dbReference>